<reference evidence="2 3" key="1">
    <citation type="submission" date="2023-08" db="EMBL/GenBank/DDBJ databases">
        <title>Phytohabitans sansha sp. nov., isolated from marine sediment.</title>
        <authorList>
            <person name="Zhao Y."/>
            <person name="Yi K."/>
        </authorList>
    </citation>
    <scope>NUCLEOTIDE SEQUENCE [LARGE SCALE GENOMIC DNA]</scope>
    <source>
        <strain evidence="2 3">ZYX-F-186</strain>
    </source>
</reference>
<dbReference type="EMBL" id="JAVHUY010000037">
    <property type="protein sequence ID" value="MDQ7909079.1"/>
    <property type="molecule type" value="Genomic_DNA"/>
</dbReference>
<accession>A0ABU0ZPX0</accession>
<feature type="region of interest" description="Disordered" evidence="1">
    <location>
        <begin position="344"/>
        <end position="366"/>
    </location>
</feature>
<organism evidence="2 3">
    <name type="scientific">Phytohabitans maris</name>
    <dbReference type="NCBI Taxonomy" id="3071409"/>
    <lineage>
        <taxon>Bacteria</taxon>
        <taxon>Bacillati</taxon>
        <taxon>Actinomycetota</taxon>
        <taxon>Actinomycetes</taxon>
        <taxon>Micromonosporales</taxon>
        <taxon>Micromonosporaceae</taxon>
    </lineage>
</organism>
<keyword evidence="3" id="KW-1185">Reference proteome</keyword>
<evidence type="ECO:0000313" key="3">
    <source>
        <dbReference type="Proteomes" id="UP001230908"/>
    </source>
</evidence>
<proteinExistence type="predicted"/>
<protein>
    <submittedName>
        <fullName evidence="2">Uncharacterized protein</fullName>
    </submittedName>
</protein>
<dbReference type="Proteomes" id="UP001230908">
    <property type="component" value="Unassembled WGS sequence"/>
</dbReference>
<comment type="caution">
    <text evidence="2">The sequence shown here is derived from an EMBL/GenBank/DDBJ whole genome shotgun (WGS) entry which is preliminary data.</text>
</comment>
<dbReference type="RefSeq" id="WP_308716341.1">
    <property type="nucleotide sequence ID" value="NZ_JAVHUY010000037.1"/>
</dbReference>
<evidence type="ECO:0000313" key="2">
    <source>
        <dbReference type="EMBL" id="MDQ7909079.1"/>
    </source>
</evidence>
<evidence type="ECO:0000256" key="1">
    <source>
        <dbReference type="SAM" id="MobiDB-lite"/>
    </source>
</evidence>
<name>A0ABU0ZPX0_9ACTN</name>
<gene>
    <name evidence="2" type="ORF">RB614_31610</name>
</gene>
<sequence length="366" mass="40637">MTDNLFVNHGMTTYAEFVAAIARFDPVPLLGLLAGASARQEVEGISGATSPWSIPSIARESLAHGADGGVVPTEADLIELGRIHHNLHDPYVSEWQDGDGFDGLLVRAVYEQIPFRHAVEREHARSIALYDRDYEALPRSCAVLSQASWERGLGRPIGVVLRSAAVIRMIAARNSGWFDPSWLRRAVHAGTLEDAAVTSDDVKFVFNEFFVADYADHRRWAAEKRHEDARLRRLDFNPLVTHPFVRMPDGHCIAPSMHLVAKRLGPASLYAIGNELWPRPDKATKGATPFSGDAGVVLEAYVGELLARLNPTLLIPERSYPTRDGERMTADFTLGPARHHRRLRGQVRTGEPSEPPRLRRLSQGRV</sequence>